<gene>
    <name evidence="1" type="ORF">SMN809_LOCUS23977</name>
</gene>
<organism evidence="1 2">
    <name type="scientific">Rotaria magnacalcarata</name>
    <dbReference type="NCBI Taxonomy" id="392030"/>
    <lineage>
        <taxon>Eukaryota</taxon>
        <taxon>Metazoa</taxon>
        <taxon>Spiralia</taxon>
        <taxon>Gnathifera</taxon>
        <taxon>Rotifera</taxon>
        <taxon>Eurotatoria</taxon>
        <taxon>Bdelloidea</taxon>
        <taxon>Philodinida</taxon>
        <taxon>Philodinidae</taxon>
        <taxon>Rotaria</taxon>
    </lineage>
</organism>
<reference evidence="1" key="1">
    <citation type="submission" date="2021-02" db="EMBL/GenBank/DDBJ databases">
        <authorList>
            <person name="Nowell W R."/>
        </authorList>
    </citation>
    <scope>NUCLEOTIDE SEQUENCE</scope>
</reference>
<dbReference type="SMART" id="SM00368">
    <property type="entry name" value="LRR_RI"/>
    <property type="match status" value="2"/>
</dbReference>
<dbReference type="AlphaFoldDB" id="A0A8S2TBV6"/>
<dbReference type="EMBL" id="CAJOBI010026944">
    <property type="protein sequence ID" value="CAF4250497.1"/>
    <property type="molecule type" value="Genomic_DNA"/>
</dbReference>
<dbReference type="PANTHER" id="PTHR46984:SF1">
    <property type="entry name" value="LEUCINE-RICH REPEAT-CONTAINING PROTEIN 71"/>
    <property type="match status" value="1"/>
</dbReference>
<dbReference type="Gene3D" id="3.80.10.10">
    <property type="entry name" value="Ribonuclease Inhibitor"/>
    <property type="match status" value="1"/>
</dbReference>
<protein>
    <submittedName>
        <fullName evidence="1">Uncharacterized protein</fullName>
    </submittedName>
</protein>
<proteinExistence type="predicted"/>
<name>A0A8S2TBV6_9BILA</name>
<feature type="non-terminal residue" evidence="1">
    <location>
        <position position="1"/>
    </location>
</feature>
<dbReference type="SUPFAM" id="SSF52047">
    <property type="entry name" value="RNI-like"/>
    <property type="match status" value="1"/>
</dbReference>
<comment type="caution">
    <text evidence="1">The sequence shown here is derived from an EMBL/GenBank/DDBJ whole genome shotgun (WGS) entry which is preliminary data.</text>
</comment>
<dbReference type="Proteomes" id="UP000676336">
    <property type="component" value="Unassembled WGS sequence"/>
</dbReference>
<dbReference type="PANTHER" id="PTHR46984">
    <property type="entry name" value="LEUCINE-RICH REPEAT-CONTAINING PROTEIN 71"/>
    <property type="match status" value="1"/>
</dbReference>
<sequence length="72" mass="8160">SVTRLDLSGNQIDENGIQHLAEAIHCNLCLIELNLWSNPIMDEGLQYLANALTNNRVKRSYKFIFVCIDALL</sequence>
<evidence type="ECO:0000313" key="1">
    <source>
        <dbReference type="EMBL" id="CAF4250497.1"/>
    </source>
</evidence>
<accession>A0A8S2TBV6</accession>
<dbReference type="Pfam" id="PF13516">
    <property type="entry name" value="LRR_6"/>
    <property type="match status" value="2"/>
</dbReference>
<evidence type="ECO:0000313" key="2">
    <source>
        <dbReference type="Proteomes" id="UP000676336"/>
    </source>
</evidence>
<dbReference type="InterPro" id="IPR053040">
    <property type="entry name" value="LRR-containing_protein_71"/>
</dbReference>
<dbReference type="InterPro" id="IPR032675">
    <property type="entry name" value="LRR_dom_sf"/>
</dbReference>
<dbReference type="InterPro" id="IPR001611">
    <property type="entry name" value="Leu-rich_rpt"/>
</dbReference>